<dbReference type="Pfam" id="PF03473">
    <property type="entry name" value="MOSC"/>
    <property type="match status" value="1"/>
</dbReference>
<dbReference type="AlphaFoldDB" id="A0A9D4BW91"/>
<evidence type="ECO:0000313" key="3">
    <source>
        <dbReference type="Proteomes" id="UP000828390"/>
    </source>
</evidence>
<dbReference type="InterPro" id="IPR005303">
    <property type="entry name" value="MOCOS_middle"/>
</dbReference>
<dbReference type="GO" id="GO:0030170">
    <property type="term" value="F:pyridoxal phosphate binding"/>
    <property type="evidence" value="ECO:0007669"/>
    <property type="project" value="InterPro"/>
</dbReference>
<dbReference type="GO" id="GO:0030151">
    <property type="term" value="F:molybdenum ion binding"/>
    <property type="evidence" value="ECO:0007669"/>
    <property type="project" value="InterPro"/>
</dbReference>
<dbReference type="InterPro" id="IPR005302">
    <property type="entry name" value="MoCF_Sase_C"/>
</dbReference>
<dbReference type="Pfam" id="PF03476">
    <property type="entry name" value="MOSC_N"/>
    <property type="match status" value="1"/>
</dbReference>
<organism evidence="2 3">
    <name type="scientific">Dreissena polymorpha</name>
    <name type="common">Zebra mussel</name>
    <name type="synonym">Mytilus polymorpha</name>
    <dbReference type="NCBI Taxonomy" id="45954"/>
    <lineage>
        <taxon>Eukaryota</taxon>
        <taxon>Metazoa</taxon>
        <taxon>Spiralia</taxon>
        <taxon>Lophotrochozoa</taxon>
        <taxon>Mollusca</taxon>
        <taxon>Bivalvia</taxon>
        <taxon>Autobranchia</taxon>
        <taxon>Heteroconchia</taxon>
        <taxon>Euheterodonta</taxon>
        <taxon>Imparidentia</taxon>
        <taxon>Neoheterodontei</taxon>
        <taxon>Myida</taxon>
        <taxon>Dreissenoidea</taxon>
        <taxon>Dreissenidae</taxon>
        <taxon>Dreissena</taxon>
    </lineage>
</organism>
<dbReference type="EMBL" id="JAIWYP010000014">
    <property type="protein sequence ID" value="KAH3711722.1"/>
    <property type="molecule type" value="Genomic_DNA"/>
</dbReference>
<keyword evidence="3" id="KW-1185">Reference proteome</keyword>
<protein>
    <recommendedName>
        <fullName evidence="1">MOSC domain-containing protein</fullName>
    </recommendedName>
</protein>
<feature type="domain" description="MOSC" evidence="1">
    <location>
        <begin position="160"/>
        <end position="317"/>
    </location>
</feature>
<evidence type="ECO:0000313" key="2">
    <source>
        <dbReference type="EMBL" id="KAH3711722.1"/>
    </source>
</evidence>
<sequence length="320" mass="35937">MLDENRTVWMLLTGSIVKHAVLTFLASRKRKQLVGHVSRLHVFPLKSARELPDNITEVRLTDHGIVYNGVADRHWLVTKNGDMMTMKQSARLTLISPSIHGNHLHLDATGMATLILPLDPKVALDQTATVTVKNTPLPALDMGAEAAGWVCSVLQQEGLRLNFSAPSLDKRLSSKVHKDWGTLIAETDEIAFQDFGHCMIMCESSLADLNGRLPTPMSVIPFRPNVMIDGTHPYDEDNWREIYFGEQTSVRYVDQCTRCLITQIDHVTGEKFPDEQPLKELKTYRLMDPYGPKPVMGIHTVTKTPGYIRVGDPVYVVKKK</sequence>
<dbReference type="PANTHER" id="PTHR14237">
    <property type="entry name" value="MOLYBDOPTERIN COFACTOR SULFURASE MOSC"/>
    <property type="match status" value="1"/>
</dbReference>
<reference evidence="2" key="1">
    <citation type="journal article" date="2019" name="bioRxiv">
        <title>The Genome of the Zebra Mussel, Dreissena polymorpha: A Resource for Invasive Species Research.</title>
        <authorList>
            <person name="McCartney M.A."/>
            <person name="Auch B."/>
            <person name="Kono T."/>
            <person name="Mallez S."/>
            <person name="Zhang Y."/>
            <person name="Obille A."/>
            <person name="Becker A."/>
            <person name="Abrahante J.E."/>
            <person name="Garbe J."/>
            <person name="Badalamenti J.P."/>
            <person name="Herman A."/>
            <person name="Mangelson H."/>
            <person name="Liachko I."/>
            <person name="Sullivan S."/>
            <person name="Sone E.D."/>
            <person name="Koren S."/>
            <person name="Silverstein K.A.T."/>
            <person name="Beckman K.B."/>
            <person name="Gohl D.M."/>
        </authorList>
    </citation>
    <scope>NUCLEOTIDE SEQUENCE</scope>
    <source>
        <strain evidence="2">Duluth1</strain>
        <tissue evidence="2">Whole animal</tissue>
    </source>
</reference>
<dbReference type="PROSITE" id="PS51340">
    <property type="entry name" value="MOSC"/>
    <property type="match status" value="1"/>
</dbReference>
<accession>A0A9D4BW91</accession>
<dbReference type="InterPro" id="IPR011037">
    <property type="entry name" value="Pyrv_Knase-like_insert_dom_sf"/>
</dbReference>
<gene>
    <name evidence="2" type="ORF">DPMN_071394</name>
</gene>
<dbReference type="SUPFAM" id="SSF141673">
    <property type="entry name" value="MOSC N-terminal domain-like"/>
    <property type="match status" value="1"/>
</dbReference>
<dbReference type="PANTHER" id="PTHR14237:SF19">
    <property type="entry name" value="MITOCHONDRIAL AMIDOXIME REDUCING COMPONENT 1"/>
    <property type="match status" value="1"/>
</dbReference>
<dbReference type="GO" id="GO:0003824">
    <property type="term" value="F:catalytic activity"/>
    <property type="evidence" value="ECO:0007669"/>
    <property type="project" value="InterPro"/>
</dbReference>
<dbReference type="SUPFAM" id="SSF50800">
    <property type="entry name" value="PK beta-barrel domain-like"/>
    <property type="match status" value="1"/>
</dbReference>
<comment type="caution">
    <text evidence="2">The sequence shown here is derived from an EMBL/GenBank/DDBJ whole genome shotgun (WGS) entry which is preliminary data.</text>
</comment>
<dbReference type="Proteomes" id="UP000828390">
    <property type="component" value="Unassembled WGS sequence"/>
</dbReference>
<reference evidence="2" key="2">
    <citation type="submission" date="2020-11" db="EMBL/GenBank/DDBJ databases">
        <authorList>
            <person name="McCartney M.A."/>
            <person name="Auch B."/>
            <person name="Kono T."/>
            <person name="Mallez S."/>
            <person name="Becker A."/>
            <person name="Gohl D.M."/>
            <person name="Silverstein K.A.T."/>
            <person name="Koren S."/>
            <person name="Bechman K.B."/>
            <person name="Herman A."/>
            <person name="Abrahante J.E."/>
            <person name="Garbe J."/>
        </authorList>
    </citation>
    <scope>NUCLEOTIDE SEQUENCE</scope>
    <source>
        <strain evidence="2">Duluth1</strain>
        <tissue evidence="2">Whole animal</tissue>
    </source>
</reference>
<evidence type="ECO:0000259" key="1">
    <source>
        <dbReference type="PROSITE" id="PS51340"/>
    </source>
</evidence>
<name>A0A9D4BW91_DREPO</name>
<dbReference type="OrthoDB" id="17255at2759"/>
<proteinExistence type="predicted"/>